<dbReference type="InterPro" id="IPR017927">
    <property type="entry name" value="FAD-bd_FR_type"/>
</dbReference>
<dbReference type="Pfam" id="PF08021">
    <property type="entry name" value="FAD_binding_9"/>
    <property type="match status" value="1"/>
</dbReference>
<dbReference type="InterPro" id="IPR039261">
    <property type="entry name" value="FNR_nucleotide-bd"/>
</dbReference>
<reference evidence="3" key="1">
    <citation type="submission" date="2020-12" db="EMBL/GenBank/DDBJ databases">
        <title>Oil enriched cultivation method for isolating marine PHA-producing bacteria.</title>
        <authorList>
            <person name="Zheng W."/>
            <person name="Yu S."/>
            <person name="Huang Y."/>
        </authorList>
    </citation>
    <scope>NUCLEOTIDE SEQUENCE</scope>
    <source>
        <strain evidence="3">SY-2-12</strain>
    </source>
</reference>
<evidence type="ECO:0000313" key="3">
    <source>
        <dbReference type="EMBL" id="MBN9672296.1"/>
    </source>
</evidence>
<dbReference type="CDD" id="cd06193">
    <property type="entry name" value="siderophore_interacting"/>
    <property type="match status" value="1"/>
</dbReference>
<dbReference type="PROSITE" id="PS51384">
    <property type="entry name" value="FAD_FR"/>
    <property type="match status" value="1"/>
</dbReference>
<dbReference type="Pfam" id="PF09981">
    <property type="entry name" value="DUF2218"/>
    <property type="match status" value="1"/>
</dbReference>
<evidence type="ECO:0000256" key="1">
    <source>
        <dbReference type="ARBA" id="ARBA00035644"/>
    </source>
</evidence>
<comment type="similarity">
    <text evidence="1">Belongs to the SIP oxidoreductase family.</text>
</comment>
<dbReference type="InterPro" id="IPR007037">
    <property type="entry name" value="SIP_rossman_dom"/>
</dbReference>
<proteinExistence type="inferred from homology"/>
<dbReference type="InterPro" id="IPR039374">
    <property type="entry name" value="SIP_fam"/>
</dbReference>
<accession>A0A939J1M3</accession>
<dbReference type="Gene3D" id="2.40.30.10">
    <property type="entry name" value="Translation factors"/>
    <property type="match status" value="1"/>
</dbReference>
<organism evidence="3 4">
    <name type="scientific">Roseibium aggregatum</name>
    <dbReference type="NCBI Taxonomy" id="187304"/>
    <lineage>
        <taxon>Bacteria</taxon>
        <taxon>Pseudomonadati</taxon>
        <taxon>Pseudomonadota</taxon>
        <taxon>Alphaproteobacteria</taxon>
        <taxon>Hyphomicrobiales</taxon>
        <taxon>Stappiaceae</taxon>
        <taxon>Roseibium</taxon>
    </lineage>
</organism>
<dbReference type="InterPro" id="IPR014543">
    <property type="entry name" value="UCP028291"/>
</dbReference>
<dbReference type="PANTHER" id="PTHR30157">
    <property type="entry name" value="FERRIC REDUCTASE, NADPH-DEPENDENT"/>
    <property type="match status" value="1"/>
</dbReference>
<dbReference type="Pfam" id="PF04954">
    <property type="entry name" value="SIP"/>
    <property type="match status" value="1"/>
</dbReference>
<dbReference type="Proteomes" id="UP000664096">
    <property type="component" value="Unassembled WGS sequence"/>
</dbReference>
<dbReference type="Gene3D" id="3.30.310.50">
    <property type="entry name" value="Alpha-D-phosphohexomutase, C-terminal domain"/>
    <property type="match status" value="1"/>
</dbReference>
<dbReference type="Gene3D" id="3.40.50.80">
    <property type="entry name" value="Nucleotide-binding domain of ferredoxin-NADP reductase (FNR) module"/>
    <property type="match status" value="1"/>
</dbReference>
<dbReference type="AlphaFoldDB" id="A0A939J1M3"/>
<dbReference type="SUPFAM" id="SSF63380">
    <property type="entry name" value="Riboflavin synthase domain-like"/>
    <property type="match status" value="1"/>
</dbReference>
<dbReference type="GO" id="GO:0016491">
    <property type="term" value="F:oxidoreductase activity"/>
    <property type="evidence" value="ECO:0007669"/>
    <property type="project" value="InterPro"/>
</dbReference>
<dbReference type="InterPro" id="IPR017938">
    <property type="entry name" value="Riboflavin_synthase-like_b-brl"/>
</dbReference>
<sequence>MQTSTQLKIPSEQAIGLFFNEALEHDLPVERDGVSLRVTSPYGEVHISDENNGVRLTISAPDSTKLYVLQETVDHILSEIGAADSLNWSASRAGSLPANLCIATVEACTRISPSYYRVRIADPGLERFARDGLHFRLLFGPQDHAGEWPTIAETGRTLWPGGADAWHRPVYTTRFIDPQAGILEFDVFIHAGGRVTDWCRRVQCGEKIAITGPGGEWHPAAGWLALFADETALPAIARMLEAAPESTKGQAVIVASHRDDIQTLAAPEGVSVRWILRGGKETLPDALAGMNLPQADRFVWFAGEKSEVVNARKKLSALGLAKHEWRAAAYWMR</sequence>
<dbReference type="PANTHER" id="PTHR30157:SF0">
    <property type="entry name" value="NADPH-DEPENDENT FERRIC-CHELATE REDUCTASE"/>
    <property type="match status" value="1"/>
</dbReference>
<gene>
    <name evidence="3" type="ORF">JF539_18225</name>
</gene>
<comment type="caution">
    <text evidence="3">The sequence shown here is derived from an EMBL/GenBank/DDBJ whole genome shotgun (WGS) entry which is preliminary data.</text>
</comment>
<dbReference type="InterPro" id="IPR013113">
    <property type="entry name" value="SIP_FAD-bd"/>
</dbReference>
<dbReference type="EMBL" id="JAEKJZ010000004">
    <property type="protein sequence ID" value="MBN9672296.1"/>
    <property type="molecule type" value="Genomic_DNA"/>
</dbReference>
<protein>
    <submittedName>
        <fullName evidence="3">Siderophore-interacting protein</fullName>
    </submittedName>
</protein>
<evidence type="ECO:0000259" key="2">
    <source>
        <dbReference type="PROSITE" id="PS51384"/>
    </source>
</evidence>
<feature type="domain" description="FAD-binding FR-type" evidence="2">
    <location>
        <begin position="98"/>
        <end position="220"/>
    </location>
</feature>
<name>A0A939J1M3_9HYPH</name>
<evidence type="ECO:0000313" key="4">
    <source>
        <dbReference type="Proteomes" id="UP000664096"/>
    </source>
</evidence>
<dbReference type="RefSeq" id="WP_207142150.1">
    <property type="nucleotide sequence ID" value="NZ_JAEKJZ010000004.1"/>
</dbReference>